<feature type="signal peptide" evidence="1">
    <location>
        <begin position="1"/>
        <end position="18"/>
    </location>
</feature>
<dbReference type="Proteomes" id="UP001232148">
    <property type="component" value="Unassembled WGS sequence"/>
</dbReference>
<dbReference type="EMBL" id="MU842825">
    <property type="protein sequence ID" value="KAK2033091.1"/>
    <property type="molecule type" value="Genomic_DNA"/>
</dbReference>
<protein>
    <recommendedName>
        <fullName evidence="4">Secreted protein</fullName>
    </recommendedName>
</protein>
<sequence>MKLSILTAVVYSAVSVQATCWCYNIVHQTNRYPYKATTPSNNEATRYACQHWGKTPYSGSGALVCDVHVNVGQWKSVRKLIGSFI</sequence>
<feature type="chain" id="PRO_5042276563" description="Secreted protein" evidence="1">
    <location>
        <begin position="19"/>
        <end position="85"/>
    </location>
</feature>
<keyword evidence="3" id="KW-1185">Reference proteome</keyword>
<reference evidence="2" key="1">
    <citation type="submission" date="2021-06" db="EMBL/GenBank/DDBJ databases">
        <title>Comparative genomics, transcriptomics and evolutionary studies reveal genomic signatures of adaptation to plant cell wall in hemibiotrophic fungi.</title>
        <authorList>
            <consortium name="DOE Joint Genome Institute"/>
            <person name="Baroncelli R."/>
            <person name="Diaz J.F."/>
            <person name="Benocci T."/>
            <person name="Peng M."/>
            <person name="Battaglia E."/>
            <person name="Haridas S."/>
            <person name="Andreopoulos W."/>
            <person name="Labutti K."/>
            <person name="Pangilinan J."/>
            <person name="Floch G.L."/>
            <person name="Makela M.R."/>
            <person name="Henrissat B."/>
            <person name="Grigoriev I.V."/>
            <person name="Crouch J.A."/>
            <person name="De Vries R.P."/>
            <person name="Sukno S.A."/>
            <person name="Thon M.R."/>
        </authorList>
    </citation>
    <scope>NUCLEOTIDE SEQUENCE</scope>
    <source>
        <strain evidence="2">MAFF235873</strain>
    </source>
</reference>
<name>A0AAD9HPU4_9PEZI</name>
<evidence type="ECO:0000313" key="2">
    <source>
        <dbReference type="EMBL" id="KAK2033091.1"/>
    </source>
</evidence>
<keyword evidence="1" id="KW-0732">Signal</keyword>
<comment type="caution">
    <text evidence="2">The sequence shown here is derived from an EMBL/GenBank/DDBJ whole genome shotgun (WGS) entry which is preliminary data.</text>
</comment>
<evidence type="ECO:0000313" key="3">
    <source>
        <dbReference type="Proteomes" id="UP001232148"/>
    </source>
</evidence>
<evidence type="ECO:0008006" key="4">
    <source>
        <dbReference type="Google" id="ProtNLM"/>
    </source>
</evidence>
<gene>
    <name evidence="2" type="ORF">LX32DRAFT_635728</name>
</gene>
<dbReference type="AlphaFoldDB" id="A0AAD9HPU4"/>
<accession>A0AAD9HPU4</accession>
<evidence type="ECO:0000256" key="1">
    <source>
        <dbReference type="SAM" id="SignalP"/>
    </source>
</evidence>
<proteinExistence type="predicted"/>
<organism evidence="2 3">
    <name type="scientific">Colletotrichum zoysiae</name>
    <dbReference type="NCBI Taxonomy" id="1216348"/>
    <lineage>
        <taxon>Eukaryota</taxon>
        <taxon>Fungi</taxon>
        <taxon>Dikarya</taxon>
        <taxon>Ascomycota</taxon>
        <taxon>Pezizomycotina</taxon>
        <taxon>Sordariomycetes</taxon>
        <taxon>Hypocreomycetidae</taxon>
        <taxon>Glomerellales</taxon>
        <taxon>Glomerellaceae</taxon>
        <taxon>Colletotrichum</taxon>
        <taxon>Colletotrichum graminicola species complex</taxon>
    </lineage>
</organism>